<proteinExistence type="predicted"/>
<protein>
    <submittedName>
        <fullName evidence="1">General secretion pathway protein GspG</fullName>
    </submittedName>
</protein>
<evidence type="ECO:0000313" key="1">
    <source>
        <dbReference type="EMBL" id="PTB86491.1"/>
    </source>
</evidence>
<dbReference type="EMBL" id="PYVN01000014">
    <property type="protein sequence ID" value="PTB86491.1"/>
    <property type="molecule type" value="Genomic_DNA"/>
</dbReference>
<comment type="caution">
    <text evidence="1">The sequence shown here is derived from an EMBL/GenBank/DDBJ whole genome shotgun (WGS) entry which is preliminary data.</text>
</comment>
<gene>
    <name evidence="1" type="ORF">C9940_02145</name>
</gene>
<dbReference type="AlphaFoldDB" id="A0A2T4CY54"/>
<dbReference type="SUPFAM" id="SSF54523">
    <property type="entry name" value="Pili subunits"/>
    <property type="match status" value="1"/>
</dbReference>
<reference evidence="1" key="1">
    <citation type="submission" date="2018-03" db="EMBL/GenBank/DDBJ databases">
        <title>Cross-interface Injection: A General Nanoliter Liquid Handling Method Applied to Single Cells Genome Amplification Automated Nanoliter Liquid Handling Applied to Single Cell Multiple Displacement Amplification.</title>
        <authorList>
            <person name="Yun J."/>
            <person name="Xu P."/>
            <person name="Xu J."/>
            <person name="Dai X."/>
            <person name="Wang Y."/>
            <person name="Zheng X."/>
            <person name="Cao C."/>
            <person name="Yi Q."/>
            <person name="Zhu Y."/>
            <person name="Wang L."/>
            <person name="Dong Z."/>
            <person name="Huang Y."/>
            <person name="Huang L."/>
            <person name="Du W."/>
        </authorList>
    </citation>
    <scope>NUCLEOTIDE SEQUENCE [LARGE SCALE GENOMIC DNA]</scope>
    <source>
        <strain evidence="1">Z-D3-2</strain>
    </source>
</reference>
<accession>A0A2T4CY54</accession>
<dbReference type="Gene3D" id="3.30.700.10">
    <property type="entry name" value="Glycoprotein, Type 4 Pilin"/>
    <property type="match status" value="1"/>
</dbReference>
<dbReference type="Pfam" id="PF07963">
    <property type="entry name" value="N_methyl"/>
    <property type="match status" value="1"/>
</dbReference>
<dbReference type="NCBIfam" id="TIGR02532">
    <property type="entry name" value="IV_pilin_GFxxxE"/>
    <property type="match status" value="1"/>
</dbReference>
<dbReference type="InterPro" id="IPR012902">
    <property type="entry name" value="N_methyl_site"/>
</dbReference>
<sequence length="161" mass="18422">MMKIHKKHNGFTLIELLVALVLLALIVTSAAPLMQMTVKRNKEQELKRALWQMRDAIDDYKEAVEDGRIEMSDDKSGYPSSLQELVDGVENAQDPDNKKIYFLRRIPRDPFATDDTLSNAETWGLRSYESSFDEGEAGEDVYDVYSLSNAIGINKQPYKDW</sequence>
<dbReference type="InterPro" id="IPR045584">
    <property type="entry name" value="Pilin-like"/>
</dbReference>
<organism evidence="1">
    <name type="scientific">Pseudidiomarina aestuarii</name>
    <dbReference type="NCBI Taxonomy" id="624146"/>
    <lineage>
        <taxon>Bacteria</taxon>
        <taxon>Pseudomonadati</taxon>
        <taxon>Pseudomonadota</taxon>
        <taxon>Gammaproteobacteria</taxon>
        <taxon>Alteromonadales</taxon>
        <taxon>Idiomarinaceae</taxon>
        <taxon>Pseudidiomarina</taxon>
    </lineage>
</organism>
<name>A0A2T4CY54_9GAMM</name>